<sequence length="453" mass="49551">MLRSFSPARAADLPVSAFSPSYIARPKCSDRKVVVLARAVQSEVQGKVAVIGGGPGGLVSAILLADLHLDVKVFEKLPAPVKGTALGNARTIVFNINARGQQALKQAGVRLPPAQSSGEHPDESDMPLRMAGKVHRNFCDAPGTVNRLPPTFLPGNMFVQRAALVEHLYFETKRLQPDRVTLANSTEVTAMDLSSKVRAALQQLDPSMKVDVVPGWRWFKSFTGLIPTEEWRMWDEQGAQVAFNFGPKRAHSCTLWLGKNGTISGLMDMTQDMFAQMSKDQSYAEHLSKYYSHFPKSWHAPISQQMQAVEPWSEGASVRCSTLTGPNTVLVGDAGHAVRPAMGQGCNSALESAVVLSQVMKAANCSIPEAIRQYDALRKPDVHALYKLDLTAQPRAGTFGTPPWNLDYLGGKVNVLMGVALKKLFPQRFKGPAIMRMFVDDIPYSNARREIAL</sequence>
<keyword evidence="4" id="KW-1185">Reference proteome</keyword>
<evidence type="ECO:0000313" key="3">
    <source>
        <dbReference type="EMBL" id="KAK9803755.1"/>
    </source>
</evidence>
<dbReference type="Pfam" id="PF13450">
    <property type="entry name" value="NAD_binding_8"/>
    <property type="match status" value="1"/>
</dbReference>
<dbReference type="PRINTS" id="PR00420">
    <property type="entry name" value="RNGMNOXGNASE"/>
</dbReference>
<evidence type="ECO:0000259" key="2">
    <source>
        <dbReference type="Pfam" id="PF01494"/>
    </source>
</evidence>
<dbReference type="GO" id="GO:0071949">
    <property type="term" value="F:FAD binding"/>
    <property type="evidence" value="ECO:0007669"/>
    <property type="project" value="InterPro"/>
</dbReference>
<reference evidence="3 4" key="1">
    <citation type="journal article" date="2024" name="Nat. Commun.">
        <title>Phylogenomics reveals the evolutionary origins of lichenization in chlorophyte algae.</title>
        <authorList>
            <person name="Puginier C."/>
            <person name="Libourel C."/>
            <person name="Otte J."/>
            <person name="Skaloud P."/>
            <person name="Haon M."/>
            <person name="Grisel S."/>
            <person name="Petersen M."/>
            <person name="Berrin J.G."/>
            <person name="Delaux P.M."/>
            <person name="Dal Grande F."/>
            <person name="Keller J."/>
        </authorList>
    </citation>
    <scope>NUCLEOTIDE SEQUENCE [LARGE SCALE GENOMIC DNA]</scope>
    <source>
        <strain evidence="3 4">SAG 2036</strain>
    </source>
</reference>
<dbReference type="PANTHER" id="PTHR46028:SF7">
    <property type="entry name" value="KYNURENINE 3-MONOOXYGENASE-RELATED"/>
    <property type="match status" value="1"/>
</dbReference>
<keyword evidence="1" id="KW-0560">Oxidoreductase</keyword>
<keyword evidence="1" id="KW-0503">Monooxygenase</keyword>
<dbReference type="AlphaFoldDB" id="A0AAW1P0E9"/>
<comment type="caution">
    <text evidence="3">The sequence shown here is derived from an EMBL/GenBank/DDBJ whole genome shotgun (WGS) entry which is preliminary data.</text>
</comment>
<dbReference type="InterPro" id="IPR002938">
    <property type="entry name" value="FAD-bd"/>
</dbReference>
<proteinExistence type="predicted"/>
<name>A0AAW1P0E9_9CHLO</name>
<dbReference type="Pfam" id="PF01494">
    <property type="entry name" value="FAD_binding_3"/>
    <property type="match status" value="1"/>
</dbReference>
<dbReference type="Gene3D" id="3.50.50.60">
    <property type="entry name" value="FAD/NAD(P)-binding domain"/>
    <property type="match status" value="1"/>
</dbReference>
<feature type="domain" description="FAD-binding" evidence="2">
    <location>
        <begin position="302"/>
        <end position="380"/>
    </location>
</feature>
<organism evidence="3 4">
    <name type="scientific">Symbiochloris irregularis</name>
    <dbReference type="NCBI Taxonomy" id="706552"/>
    <lineage>
        <taxon>Eukaryota</taxon>
        <taxon>Viridiplantae</taxon>
        <taxon>Chlorophyta</taxon>
        <taxon>core chlorophytes</taxon>
        <taxon>Trebouxiophyceae</taxon>
        <taxon>Trebouxiales</taxon>
        <taxon>Trebouxiaceae</taxon>
        <taxon>Symbiochloris</taxon>
    </lineage>
</organism>
<protein>
    <recommendedName>
        <fullName evidence="2">FAD-binding domain-containing protein</fullName>
    </recommendedName>
</protein>
<dbReference type="GO" id="GO:0004502">
    <property type="term" value="F:kynurenine 3-monooxygenase activity"/>
    <property type="evidence" value="ECO:0007669"/>
    <property type="project" value="TreeGrafter"/>
</dbReference>
<gene>
    <name evidence="3" type="ORF">WJX73_002117</name>
</gene>
<dbReference type="Proteomes" id="UP001465755">
    <property type="component" value="Unassembled WGS sequence"/>
</dbReference>
<dbReference type="GO" id="GO:0070189">
    <property type="term" value="P:kynurenine metabolic process"/>
    <property type="evidence" value="ECO:0007669"/>
    <property type="project" value="TreeGrafter"/>
</dbReference>
<dbReference type="PANTHER" id="PTHR46028">
    <property type="entry name" value="KYNURENINE 3-MONOOXYGENASE"/>
    <property type="match status" value="1"/>
</dbReference>
<dbReference type="SUPFAM" id="SSF51905">
    <property type="entry name" value="FAD/NAD(P)-binding domain"/>
    <property type="match status" value="1"/>
</dbReference>
<accession>A0AAW1P0E9</accession>
<dbReference type="EMBL" id="JALJOQ010000056">
    <property type="protein sequence ID" value="KAK9803755.1"/>
    <property type="molecule type" value="Genomic_DNA"/>
</dbReference>
<evidence type="ECO:0000313" key="4">
    <source>
        <dbReference type="Proteomes" id="UP001465755"/>
    </source>
</evidence>
<dbReference type="InterPro" id="IPR036188">
    <property type="entry name" value="FAD/NAD-bd_sf"/>
</dbReference>
<evidence type="ECO:0000256" key="1">
    <source>
        <dbReference type="ARBA" id="ARBA00023033"/>
    </source>
</evidence>